<dbReference type="InterPro" id="IPR036388">
    <property type="entry name" value="WH-like_DNA-bd_sf"/>
</dbReference>
<dbReference type="Gene3D" id="1.10.10.10">
    <property type="entry name" value="Winged helix-like DNA-binding domain superfamily/Winged helix DNA-binding domain"/>
    <property type="match status" value="1"/>
</dbReference>
<dbReference type="Proteomes" id="UP001139011">
    <property type="component" value="Unassembled WGS sequence"/>
</dbReference>
<dbReference type="PRINTS" id="PR00598">
    <property type="entry name" value="HTHMARR"/>
</dbReference>
<accession>A0A9X1XF90</accession>
<gene>
    <name evidence="5" type="ORF">LCY76_18170</name>
</gene>
<dbReference type="AlphaFoldDB" id="A0A9X1XF90"/>
<evidence type="ECO:0000313" key="5">
    <source>
        <dbReference type="EMBL" id="MCK6258503.1"/>
    </source>
</evidence>
<sequence>MNQSCATKTHIAYTLRELHNQISPKFERCTGISQSRLELLHHLYEVEEISQTTLQKEVNIDSAAVTRHLKQLELSGMVARRKNPKDNRVTLVSLTDQGRNEIIAYRKERDQFVSNLLKDFKEEELPVLLDMLKRMQHNADQIEG</sequence>
<dbReference type="CDD" id="cd00090">
    <property type="entry name" value="HTH_ARSR"/>
    <property type="match status" value="1"/>
</dbReference>
<dbReference type="SMART" id="SM00347">
    <property type="entry name" value="HTH_MARR"/>
    <property type="match status" value="1"/>
</dbReference>
<feature type="domain" description="HTH marR-type" evidence="4">
    <location>
        <begin position="8"/>
        <end position="137"/>
    </location>
</feature>
<dbReference type="EMBL" id="JAIWJX010000002">
    <property type="protein sequence ID" value="MCK6258503.1"/>
    <property type="molecule type" value="Genomic_DNA"/>
</dbReference>
<dbReference type="GO" id="GO:0003677">
    <property type="term" value="F:DNA binding"/>
    <property type="evidence" value="ECO:0007669"/>
    <property type="project" value="UniProtKB-KW"/>
</dbReference>
<evidence type="ECO:0000313" key="6">
    <source>
        <dbReference type="Proteomes" id="UP001139011"/>
    </source>
</evidence>
<evidence type="ECO:0000256" key="2">
    <source>
        <dbReference type="ARBA" id="ARBA00023125"/>
    </source>
</evidence>
<dbReference type="GO" id="GO:0003700">
    <property type="term" value="F:DNA-binding transcription factor activity"/>
    <property type="evidence" value="ECO:0007669"/>
    <property type="project" value="InterPro"/>
</dbReference>
<proteinExistence type="predicted"/>
<dbReference type="RefSeq" id="WP_248253789.1">
    <property type="nucleotide sequence ID" value="NZ_JAIWJX010000002.1"/>
</dbReference>
<keyword evidence="1" id="KW-0805">Transcription regulation</keyword>
<dbReference type="PANTHER" id="PTHR42756:SF1">
    <property type="entry name" value="TRANSCRIPTIONAL REPRESSOR OF EMRAB OPERON"/>
    <property type="match status" value="1"/>
</dbReference>
<keyword evidence="6" id="KW-1185">Reference proteome</keyword>
<evidence type="ECO:0000259" key="4">
    <source>
        <dbReference type="PROSITE" id="PS50995"/>
    </source>
</evidence>
<keyword evidence="2" id="KW-0238">DNA-binding</keyword>
<dbReference type="InterPro" id="IPR011991">
    <property type="entry name" value="ArsR-like_HTH"/>
</dbReference>
<dbReference type="InterPro" id="IPR036390">
    <property type="entry name" value="WH_DNA-bd_sf"/>
</dbReference>
<keyword evidence="3" id="KW-0804">Transcription</keyword>
<dbReference type="Pfam" id="PF01047">
    <property type="entry name" value="MarR"/>
    <property type="match status" value="1"/>
</dbReference>
<dbReference type="InterPro" id="IPR000835">
    <property type="entry name" value="HTH_MarR-typ"/>
</dbReference>
<evidence type="ECO:0000256" key="1">
    <source>
        <dbReference type="ARBA" id="ARBA00023015"/>
    </source>
</evidence>
<dbReference type="PANTHER" id="PTHR42756">
    <property type="entry name" value="TRANSCRIPTIONAL REGULATOR, MARR"/>
    <property type="match status" value="1"/>
</dbReference>
<evidence type="ECO:0000256" key="3">
    <source>
        <dbReference type="ARBA" id="ARBA00023163"/>
    </source>
</evidence>
<dbReference type="PROSITE" id="PS50995">
    <property type="entry name" value="HTH_MARR_2"/>
    <property type="match status" value="1"/>
</dbReference>
<reference evidence="5" key="1">
    <citation type="submission" date="2021-09" db="EMBL/GenBank/DDBJ databases">
        <title>Genome analysis of Fictibacillus sp. KIGAM418 isolated from marine sediment.</title>
        <authorList>
            <person name="Seo M.-J."/>
            <person name="Cho E.-S."/>
            <person name="Hwang C.Y."/>
        </authorList>
    </citation>
    <scope>NUCLEOTIDE SEQUENCE</scope>
    <source>
        <strain evidence="5">KIGAM418</strain>
    </source>
</reference>
<dbReference type="SUPFAM" id="SSF46785">
    <property type="entry name" value="Winged helix' DNA-binding domain"/>
    <property type="match status" value="1"/>
</dbReference>
<protein>
    <submittedName>
        <fullName evidence="5">MarR family transcriptional regulator</fullName>
    </submittedName>
</protein>
<comment type="caution">
    <text evidence="5">The sequence shown here is derived from an EMBL/GenBank/DDBJ whole genome shotgun (WGS) entry which is preliminary data.</text>
</comment>
<organism evidence="5 6">
    <name type="scientific">Fictibacillus marinisediminis</name>
    <dbReference type="NCBI Taxonomy" id="2878389"/>
    <lineage>
        <taxon>Bacteria</taxon>
        <taxon>Bacillati</taxon>
        <taxon>Bacillota</taxon>
        <taxon>Bacilli</taxon>
        <taxon>Bacillales</taxon>
        <taxon>Fictibacillaceae</taxon>
        <taxon>Fictibacillus</taxon>
    </lineage>
</organism>
<name>A0A9X1XF90_9BACL</name>